<evidence type="ECO:0000313" key="2">
    <source>
        <dbReference type="Proteomes" id="UP000230208"/>
    </source>
</evidence>
<evidence type="ECO:0000313" key="1">
    <source>
        <dbReference type="EMBL" id="PIR41689.1"/>
    </source>
</evidence>
<organism evidence="1 2">
    <name type="scientific">Candidatus Yanofskybacteria bacterium CG10_big_fil_rev_8_21_14_0_10_37_15</name>
    <dbReference type="NCBI Taxonomy" id="1975097"/>
    <lineage>
        <taxon>Bacteria</taxon>
        <taxon>Candidatus Yanofskyibacteriota</taxon>
    </lineage>
</organism>
<name>A0A2H0R587_9BACT</name>
<reference evidence="1 2" key="1">
    <citation type="submission" date="2017-09" db="EMBL/GenBank/DDBJ databases">
        <title>Depth-based differentiation of microbial function through sediment-hosted aquifers and enrichment of novel symbionts in the deep terrestrial subsurface.</title>
        <authorList>
            <person name="Probst A.J."/>
            <person name="Ladd B."/>
            <person name="Jarett J.K."/>
            <person name="Geller-Mcgrath D.E."/>
            <person name="Sieber C.M."/>
            <person name="Emerson J.B."/>
            <person name="Anantharaman K."/>
            <person name="Thomas B.C."/>
            <person name="Malmstrom R."/>
            <person name="Stieglmeier M."/>
            <person name="Klingl A."/>
            <person name="Woyke T."/>
            <person name="Ryan C.M."/>
            <person name="Banfield J.F."/>
        </authorList>
    </citation>
    <scope>NUCLEOTIDE SEQUENCE [LARGE SCALE GENOMIC DNA]</scope>
    <source>
        <strain evidence="1">CG10_big_fil_rev_8_21_14_0_10_37_15</strain>
    </source>
</reference>
<comment type="caution">
    <text evidence="1">The sequence shown here is derived from an EMBL/GenBank/DDBJ whole genome shotgun (WGS) entry which is preliminary data.</text>
</comment>
<sequence>MNWRVLVAAALVLGILLVGLATNSTLSTSSTTTFATDLYVGQKYEVNLIEKCSLPSGESAFDINFGGRDRSLRNQLIPEFDGRGRQIFREAGGKYVSVRGSISGRKPEIMIGTISEADPSLEGFSYGNYSWKGLEVVYYDDQKNKIPTKISGPCGPAR</sequence>
<dbReference type="AlphaFoldDB" id="A0A2H0R587"/>
<accession>A0A2H0R587</accession>
<dbReference type="Proteomes" id="UP000230208">
    <property type="component" value="Unassembled WGS sequence"/>
</dbReference>
<dbReference type="EMBL" id="PCXP01000030">
    <property type="protein sequence ID" value="PIR41689.1"/>
    <property type="molecule type" value="Genomic_DNA"/>
</dbReference>
<protein>
    <submittedName>
        <fullName evidence="1">Uncharacterized protein</fullName>
    </submittedName>
</protein>
<gene>
    <name evidence="1" type="ORF">COV30_02500</name>
</gene>
<proteinExistence type="predicted"/>